<feature type="transmembrane region" description="Helical" evidence="5">
    <location>
        <begin position="181"/>
        <end position="205"/>
    </location>
</feature>
<name>A0ABS2T0H8_9BACI</name>
<evidence type="ECO:0000259" key="6">
    <source>
        <dbReference type="Pfam" id="PF04893"/>
    </source>
</evidence>
<feature type="transmembrane region" description="Helical" evidence="5">
    <location>
        <begin position="55"/>
        <end position="80"/>
    </location>
</feature>
<evidence type="ECO:0000256" key="5">
    <source>
        <dbReference type="SAM" id="Phobius"/>
    </source>
</evidence>
<feature type="transmembrane region" description="Helical" evidence="5">
    <location>
        <begin position="30"/>
        <end position="49"/>
    </location>
</feature>
<keyword evidence="8" id="KW-1185">Reference proteome</keyword>
<evidence type="ECO:0000256" key="4">
    <source>
        <dbReference type="ARBA" id="ARBA00023136"/>
    </source>
</evidence>
<evidence type="ECO:0000256" key="3">
    <source>
        <dbReference type="ARBA" id="ARBA00022989"/>
    </source>
</evidence>
<evidence type="ECO:0000256" key="2">
    <source>
        <dbReference type="ARBA" id="ARBA00022692"/>
    </source>
</evidence>
<dbReference type="EMBL" id="JAFBCV010000028">
    <property type="protein sequence ID" value="MBM7841293.1"/>
    <property type="molecule type" value="Genomic_DNA"/>
</dbReference>
<reference evidence="7" key="1">
    <citation type="submission" date="2021-01" db="EMBL/GenBank/DDBJ databases">
        <title>Genomic Encyclopedia of Type Strains, Phase IV (KMG-IV): sequencing the most valuable type-strain genomes for metagenomic binning, comparative biology and taxonomic classification.</title>
        <authorList>
            <person name="Goeker M."/>
        </authorList>
    </citation>
    <scope>NUCLEOTIDE SEQUENCE</scope>
    <source>
        <strain evidence="7">DSM 21943</strain>
    </source>
</reference>
<keyword evidence="2 5" id="KW-0812">Transmembrane</keyword>
<feature type="transmembrane region" description="Helical" evidence="5">
    <location>
        <begin position="101"/>
        <end position="124"/>
    </location>
</feature>
<evidence type="ECO:0000256" key="1">
    <source>
        <dbReference type="ARBA" id="ARBA00004141"/>
    </source>
</evidence>
<feature type="domain" description="Yip1" evidence="6">
    <location>
        <begin position="6"/>
        <end position="198"/>
    </location>
</feature>
<keyword evidence="3 5" id="KW-1133">Transmembrane helix</keyword>
<organism evidence="7 8">
    <name type="scientific">Shouchella xiaoxiensis</name>
    <dbReference type="NCBI Taxonomy" id="766895"/>
    <lineage>
        <taxon>Bacteria</taxon>
        <taxon>Bacillati</taxon>
        <taxon>Bacillota</taxon>
        <taxon>Bacilli</taxon>
        <taxon>Bacillales</taxon>
        <taxon>Bacillaceae</taxon>
        <taxon>Shouchella</taxon>
    </lineage>
</organism>
<accession>A0ABS2T0H8</accession>
<dbReference type="RefSeq" id="WP_204469318.1">
    <property type="nucleotide sequence ID" value="NZ_JAFBCV010000028.1"/>
</dbReference>
<evidence type="ECO:0000313" key="8">
    <source>
        <dbReference type="Proteomes" id="UP001179280"/>
    </source>
</evidence>
<gene>
    <name evidence="7" type="ORF">JOC54_004596</name>
</gene>
<proteinExistence type="predicted"/>
<comment type="caution">
    <text evidence="7">The sequence shown here is derived from an EMBL/GenBank/DDBJ whole genome shotgun (WGS) entry which is preliminary data.</text>
</comment>
<dbReference type="Pfam" id="PF04893">
    <property type="entry name" value="Yip1"/>
    <property type="match status" value="1"/>
</dbReference>
<feature type="transmembrane region" description="Helical" evidence="5">
    <location>
        <begin position="144"/>
        <end position="169"/>
    </location>
</feature>
<sequence>MELFFKVWIDPRGVTNRAVKVESDKGRDGVLFLIAYIAAVLTTFTSFTWEEPVSFLFVAVVAIIAGVVVAPLSLYLYPLLIKWIGSWFEGKANTFELRVAVVYSSIVPNILISLLSLPFIVMIGEVYFLENSDIYSFTQPAVNLWGAWVLLFLSLGLSIWVFVIQLHAIGEVHGFSAWKALLVQFLLGLMLFFILVVVLLFILILL</sequence>
<protein>
    <recommendedName>
        <fullName evidence="6">Yip1 domain-containing protein</fullName>
    </recommendedName>
</protein>
<comment type="subcellular location">
    <subcellularLocation>
        <location evidence="1">Membrane</location>
        <topology evidence="1">Multi-pass membrane protein</topology>
    </subcellularLocation>
</comment>
<dbReference type="Proteomes" id="UP001179280">
    <property type="component" value="Unassembled WGS sequence"/>
</dbReference>
<evidence type="ECO:0000313" key="7">
    <source>
        <dbReference type="EMBL" id="MBM7841293.1"/>
    </source>
</evidence>
<dbReference type="InterPro" id="IPR006977">
    <property type="entry name" value="Yip1_dom"/>
</dbReference>
<keyword evidence="4 5" id="KW-0472">Membrane</keyword>